<organism evidence="1 2">
    <name type="scientific">Vitrella brassicaformis (strain CCMP3155)</name>
    <dbReference type="NCBI Taxonomy" id="1169540"/>
    <lineage>
        <taxon>Eukaryota</taxon>
        <taxon>Sar</taxon>
        <taxon>Alveolata</taxon>
        <taxon>Colpodellida</taxon>
        <taxon>Vitrellaceae</taxon>
        <taxon>Vitrella</taxon>
    </lineage>
</organism>
<name>A0A0G4FY02_VITBC</name>
<sequence>MTTTQHADRTSNRTCRIAAQFGGWAPNGWRSRRSLFLSAFRSRVDGCFRFDQNGRWGVQLGGRGLRPPIVQV</sequence>
<dbReference type="EMBL" id="CDMY01000524">
    <property type="protein sequence ID" value="CEM20312.1"/>
    <property type="molecule type" value="Genomic_DNA"/>
</dbReference>
<protein>
    <submittedName>
        <fullName evidence="1">Uncharacterized protein</fullName>
    </submittedName>
</protein>
<dbReference type="InParanoid" id="A0A0G4FY02"/>
<reference evidence="1 2" key="1">
    <citation type="submission" date="2014-11" db="EMBL/GenBank/DDBJ databases">
        <authorList>
            <person name="Zhu J."/>
            <person name="Qi W."/>
            <person name="Song R."/>
        </authorList>
    </citation>
    <scope>NUCLEOTIDE SEQUENCE [LARGE SCALE GENOMIC DNA]</scope>
</reference>
<keyword evidence="2" id="KW-1185">Reference proteome</keyword>
<evidence type="ECO:0000313" key="2">
    <source>
        <dbReference type="Proteomes" id="UP000041254"/>
    </source>
</evidence>
<dbReference type="VEuPathDB" id="CryptoDB:Vbra_16433"/>
<proteinExistence type="predicted"/>
<accession>A0A0G4FY02</accession>
<gene>
    <name evidence="1" type="ORF">Vbra_16433</name>
</gene>
<evidence type="ECO:0000313" key="1">
    <source>
        <dbReference type="EMBL" id="CEM20312.1"/>
    </source>
</evidence>
<dbReference type="AlphaFoldDB" id="A0A0G4FY02"/>
<dbReference type="Proteomes" id="UP000041254">
    <property type="component" value="Unassembled WGS sequence"/>
</dbReference>